<protein>
    <recommendedName>
        <fullName evidence="4">Lactonase family protein</fullName>
    </recommendedName>
</protein>
<evidence type="ECO:0000256" key="1">
    <source>
        <dbReference type="SAM" id="MobiDB-lite"/>
    </source>
</evidence>
<name>A0ABP7RFZ1_9BACT</name>
<evidence type="ECO:0000313" key="3">
    <source>
        <dbReference type="Proteomes" id="UP001500567"/>
    </source>
</evidence>
<dbReference type="SUPFAM" id="SSF82171">
    <property type="entry name" value="DPP6 N-terminal domain-like"/>
    <property type="match status" value="1"/>
</dbReference>
<organism evidence="2 3">
    <name type="scientific">Hymenobacter fastidiosus</name>
    <dbReference type="NCBI Taxonomy" id="486264"/>
    <lineage>
        <taxon>Bacteria</taxon>
        <taxon>Pseudomonadati</taxon>
        <taxon>Bacteroidota</taxon>
        <taxon>Cytophagia</taxon>
        <taxon>Cytophagales</taxon>
        <taxon>Hymenobacteraceae</taxon>
        <taxon>Hymenobacter</taxon>
    </lineage>
</organism>
<evidence type="ECO:0008006" key="4">
    <source>
        <dbReference type="Google" id="ProtNLM"/>
    </source>
</evidence>
<comment type="caution">
    <text evidence="2">The sequence shown here is derived from an EMBL/GenBank/DDBJ whole genome shotgun (WGS) entry which is preliminary data.</text>
</comment>
<keyword evidence="3" id="KW-1185">Reference proteome</keyword>
<feature type="region of interest" description="Disordered" evidence="1">
    <location>
        <begin position="108"/>
        <end position="136"/>
    </location>
</feature>
<sequence length="136" mass="14259">MVHGWESNACHRFLLSPGGISSPPAVSTVGPSHEGGGSFNGAANAIGSLRGSPNGTKLALAQRGTQVELYDFDNATGTVSNLLSPRGLSHRYYGIAFSPDNSRRYTTTYSSKGVGSDIYQDDLQAGPAEATRAPER</sequence>
<gene>
    <name evidence="2" type="ORF">GCM10022408_04440</name>
</gene>
<dbReference type="Proteomes" id="UP001500567">
    <property type="component" value="Unassembled WGS sequence"/>
</dbReference>
<proteinExistence type="predicted"/>
<reference evidence="3" key="1">
    <citation type="journal article" date="2019" name="Int. J. Syst. Evol. Microbiol.">
        <title>The Global Catalogue of Microorganisms (GCM) 10K type strain sequencing project: providing services to taxonomists for standard genome sequencing and annotation.</title>
        <authorList>
            <consortium name="The Broad Institute Genomics Platform"/>
            <consortium name="The Broad Institute Genome Sequencing Center for Infectious Disease"/>
            <person name="Wu L."/>
            <person name="Ma J."/>
        </authorList>
    </citation>
    <scope>NUCLEOTIDE SEQUENCE [LARGE SCALE GENOMIC DNA]</scope>
    <source>
        <strain evidence="3">JCM 17224</strain>
    </source>
</reference>
<accession>A0ABP7RFZ1</accession>
<dbReference type="EMBL" id="BAABDJ010000002">
    <property type="protein sequence ID" value="GAA3996917.1"/>
    <property type="molecule type" value="Genomic_DNA"/>
</dbReference>
<evidence type="ECO:0000313" key="2">
    <source>
        <dbReference type="EMBL" id="GAA3996917.1"/>
    </source>
</evidence>